<feature type="domain" description="Peptidase S9A N-terminal" evidence="5">
    <location>
        <begin position="2"/>
        <end position="218"/>
    </location>
</feature>
<dbReference type="Pfam" id="PF02897">
    <property type="entry name" value="Peptidase_S9_N"/>
    <property type="match status" value="1"/>
</dbReference>
<evidence type="ECO:0000313" key="7">
    <source>
        <dbReference type="Proteomes" id="UP000249324"/>
    </source>
</evidence>
<dbReference type="PANTHER" id="PTHR42881">
    <property type="entry name" value="PROLYL ENDOPEPTIDASE"/>
    <property type="match status" value="1"/>
</dbReference>
<dbReference type="InterPro" id="IPR029058">
    <property type="entry name" value="AB_hydrolase_fold"/>
</dbReference>
<dbReference type="InterPro" id="IPR001375">
    <property type="entry name" value="Peptidase_S9_cat"/>
</dbReference>
<protein>
    <submittedName>
        <fullName evidence="6">Prolyl oligopeptidase family serine peptidase</fullName>
    </submittedName>
</protein>
<dbReference type="Pfam" id="PF00326">
    <property type="entry name" value="Peptidase_S9"/>
    <property type="match status" value="1"/>
</dbReference>
<proteinExistence type="predicted"/>
<evidence type="ECO:0000256" key="3">
    <source>
        <dbReference type="ARBA" id="ARBA00022825"/>
    </source>
</evidence>
<gene>
    <name evidence="6" type="ORF">DIU77_001850</name>
</gene>
<comment type="caution">
    <text evidence="6">The sequence shown here is derived from an EMBL/GenBank/DDBJ whole genome shotgun (WGS) entry which is preliminary data.</text>
</comment>
<dbReference type="SUPFAM" id="SSF53474">
    <property type="entry name" value="alpha/beta-Hydrolases"/>
    <property type="match status" value="1"/>
</dbReference>
<evidence type="ECO:0000256" key="2">
    <source>
        <dbReference type="ARBA" id="ARBA00022801"/>
    </source>
</evidence>
<evidence type="ECO:0000256" key="1">
    <source>
        <dbReference type="ARBA" id="ARBA00022670"/>
    </source>
</evidence>
<keyword evidence="2" id="KW-0378">Hydrolase</keyword>
<keyword evidence="3" id="KW-0720">Serine protease</keyword>
<dbReference type="Proteomes" id="UP000249324">
    <property type="component" value="Unassembled WGS sequence"/>
</dbReference>
<feature type="domain" description="Peptidase S9 prolyl oligopeptidase catalytic" evidence="4">
    <location>
        <begin position="458"/>
        <end position="659"/>
    </location>
</feature>
<name>A0ABD6FDH5_9PSEU</name>
<dbReference type="InterPro" id="IPR051167">
    <property type="entry name" value="Prolyl_oligopep/macrocyclase"/>
</dbReference>
<dbReference type="GO" id="GO:0006508">
    <property type="term" value="P:proteolysis"/>
    <property type="evidence" value="ECO:0007669"/>
    <property type="project" value="UniProtKB-KW"/>
</dbReference>
<keyword evidence="1" id="KW-0645">Protease</keyword>
<dbReference type="SUPFAM" id="SSF50993">
    <property type="entry name" value="Peptidase/esterase 'gauge' domain"/>
    <property type="match status" value="1"/>
</dbReference>
<dbReference type="Gene3D" id="2.130.10.120">
    <property type="entry name" value="Prolyl oligopeptidase, N-terminal domain"/>
    <property type="match status" value="1"/>
</dbReference>
<dbReference type="EMBL" id="QGUI02000010">
    <property type="protein sequence ID" value="MFO7190974.1"/>
    <property type="molecule type" value="Genomic_DNA"/>
</dbReference>
<dbReference type="PANTHER" id="PTHR42881:SF13">
    <property type="entry name" value="PROLYL ENDOPEPTIDASE"/>
    <property type="match status" value="1"/>
</dbReference>
<dbReference type="GO" id="GO:0008236">
    <property type="term" value="F:serine-type peptidase activity"/>
    <property type="evidence" value="ECO:0007669"/>
    <property type="project" value="UniProtKB-KW"/>
</dbReference>
<dbReference type="Gene3D" id="3.40.50.1820">
    <property type="entry name" value="alpha/beta hydrolase"/>
    <property type="match status" value="1"/>
</dbReference>
<organism evidence="6 7">
    <name type="scientific">Thermocrispum agreste</name>
    <dbReference type="NCBI Taxonomy" id="37925"/>
    <lineage>
        <taxon>Bacteria</taxon>
        <taxon>Bacillati</taxon>
        <taxon>Actinomycetota</taxon>
        <taxon>Actinomycetes</taxon>
        <taxon>Pseudonocardiales</taxon>
        <taxon>Pseudonocardiaceae</taxon>
        <taxon>Thermocrispum</taxon>
    </lineage>
</organism>
<evidence type="ECO:0000313" key="6">
    <source>
        <dbReference type="EMBL" id="MFO7190974.1"/>
    </source>
</evidence>
<dbReference type="InterPro" id="IPR002470">
    <property type="entry name" value="Peptidase_S9A"/>
</dbReference>
<dbReference type="PRINTS" id="PR00862">
    <property type="entry name" value="PROLIGOPTASE"/>
</dbReference>
<accession>A0ABD6FDH5</accession>
<dbReference type="AlphaFoldDB" id="A0ABD6FDH5"/>
<sequence length="659" mass="75279">MDELLWLEEVTGDRALDWVRARNEETVTTLTKDERFAQLQREIRQVWDADDRIPFVVRRGEYLYNFWQDADHPRGLWRRTTLESYRQAQPDWEVVLDVDELAAAEGENWVWRGATARRPDYDRCLIELSRGGADATVVREFDLRELRFVPDGFTLPEAKHQVSWIDRDRIYVGTDFGPGSLTASGYPRQVREWRRGTPVSEAQLVFEGEEDDVAVGGWHDATPGFERDWIHRSIDFFNSEKLLRTENGLRRIDVPNDSRLSVHREWMLVRPRSEWLGHPPGSLLAIRFDDFLAGKRDFTVVYRPDEHSSLQYHVWTRDYLLLETLTDVKSRLYLVEPGTWQRDELPGVPDIGSADIIDTSPDDSNEYFLRTSGFTQPSTLSRGVLDAEEPQPLKQSPAWFDTDRITVEQHFATSDDGTAIPYFVVGRPEPGPTLLNAYGGFEVSLTPSYSGTVGRGWLARGGRYVVANIRGGGEYGPRWHQAALRHNRHRAYEDLAAVARDLLDRGLCTPQQLGVEGGSNGGLLAGVMLTRYPELFGAVVAHVPLTDMLRYHRLLAGASWIAEYGDPDDPEDAAYLRTYSPLHNLERDRRYPPTLIVTSTRDDRVHPGHARKLAARMRELGHEVHYYENIEGGHGAAADNAQRAFHWALTFAFLWRCLG</sequence>
<reference evidence="6 7" key="1">
    <citation type="journal article" date="2021" name="BMC Genomics">
        <title>Genome-resolved metagenome and metatranscriptome analyses of thermophilic composting reveal key bacterial players and their metabolic interactions.</title>
        <authorList>
            <person name="Braga L.P.P."/>
            <person name="Pereira R.V."/>
            <person name="Martins L.F."/>
            <person name="Moura L.M.S."/>
            <person name="Sanchez F.B."/>
            <person name="Patane J.S.L."/>
            <person name="da Silva A.M."/>
            <person name="Setubal J.C."/>
        </authorList>
    </citation>
    <scope>NUCLEOTIDE SEQUENCE [LARGE SCALE GENOMIC DNA]</scope>
    <source>
        <strain evidence="6">ZC4RG45</strain>
    </source>
</reference>
<dbReference type="InterPro" id="IPR023302">
    <property type="entry name" value="Pept_S9A_N"/>
</dbReference>
<evidence type="ECO:0000259" key="4">
    <source>
        <dbReference type="Pfam" id="PF00326"/>
    </source>
</evidence>
<evidence type="ECO:0000259" key="5">
    <source>
        <dbReference type="Pfam" id="PF02897"/>
    </source>
</evidence>